<proteinExistence type="predicted"/>
<dbReference type="RefSeq" id="XP_019039291.1">
    <property type="nucleotide sequence ID" value="XM_019180435.1"/>
</dbReference>
<accession>A0A1E3P4F5</accession>
<evidence type="ECO:0008006" key="3">
    <source>
        <dbReference type="Google" id="ProtNLM"/>
    </source>
</evidence>
<sequence length="679" mass="78237">MNEVTSAVDAALVAEKFLNDRSKVYNINFRDYLKDANIEEVSFESIRTWYGKFIIQSQTYRSSEIDGDRIKAIKLLIKFVLVFPCMFLHSIQGFEGIEKTQADGTKNMLTDAILARIKFKTNYVGDTEISDEDLSQFDDFYQSLCSNIDQLSGVLDSDRLYYLLKSLEGVCNSYFLNEPGFEEPINETTSVTFTKTFVLRIASMLLQLSTANHTCFFLQTPSIPVTVERLNQGNDTTSIRLFPDFAFRFIDHAINDGQELFSIPIELKSYNCQPIYTSISEGKNSKFLNQVFAYMCGTESKVGFLFDGINALCLEIGVSIKAHESVASNIASDVQSPNLESRKLFNIGEIQNDFEVPLHLKMYSTFPTGDHPHAAGLTFLMKLVSKLHHNMKRETFNSSREMMRFYKYLLSKSQRQIADMLRKHANRFYESNIEYQCSAEINYQGEFQPIQIGFHFNSQVFCFGTEELNAIFPKFTKEIKFKTYNTHSSENNEKVIVKIYDPIRWSYGQDESDIFKRNTMIQIDSSRDHELAIFEQIEQFNKKSYNPTTQLLTRSKSNNIINIPAIYEPNHEGDFIKLSLSQQRSENDIFFTCGRYILMSELKGKPSESSHFKKGEQQLKLLHQAGISNLDIKLSNVFYQDGNFYFIDFSYAKYSEVQSESSLRADLKALKKLEKKVIQ</sequence>
<dbReference type="AlphaFoldDB" id="A0A1E3P4F5"/>
<dbReference type="InterPro" id="IPR011009">
    <property type="entry name" value="Kinase-like_dom_sf"/>
</dbReference>
<dbReference type="EMBL" id="KV454210">
    <property type="protein sequence ID" value="ODQ60084.1"/>
    <property type="molecule type" value="Genomic_DNA"/>
</dbReference>
<organism evidence="1 2">
    <name type="scientific">Wickerhamomyces anomalus (strain ATCC 58044 / CBS 1984 / NCYC 433 / NRRL Y-366-8)</name>
    <name type="common">Yeast</name>
    <name type="synonym">Hansenula anomala</name>
    <dbReference type="NCBI Taxonomy" id="683960"/>
    <lineage>
        <taxon>Eukaryota</taxon>
        <taxon>Fungi</taxon>
        <taxon>Dikarya</taxon>
        <taxon>Ascomycota</taxon>
        <taxon>Saccharomycotina</taxon>
        <taxon>Saccharomycetes</taxon>
        <taxon>Phaffomycetales</taxon>
        <taxon>Wickerhamomycetaceae</taxon>
        <taxon>Wickerhamomyces</taxon>
    </lineage>
</organism>
<evidence type="ECO:0000313" key="2">
    <source>
        <dbReference type="Proteomes" id="UP000094112"/>
    </source>
</evidence>
<reference evidence="1 2" key="1">
    <citation type="journal article" date="2016" name="Proc. Natl. Acad. Sci. U.S.A.">
        <title>Comparative genomics of biotechnologically important yeasts.</title>
        <authorList>
            <person name="Riley R."/>
            <person name="Haridas S."/>
            <person name="Wolfe K.H."/>
            <person name="Lopes M.R."/>
            <person name="Hittinger C.T."/>
            <person name="Goeker M."/>
            <person name="Salamov A.A."/>
            <person name="Wisecaver J.H."/>
            <person name="Long T.M."/>
            <person name="Calvey C.H."/>
            <person name="Aerts A.L."/>
            <person name="Barry K.W."/>
            <person name="Choi C."/>
            <person name="Clum A."/>
            <person name="Coughlan A.Y."/>
            <person name="Deshpande S."/>
            <person name="Douglass A.P."/>
            <person name="Hanson S.J."/>
            <person name="Klenk H.-P."/>
            <person name="LaButti K.M."/>
            <person name="Lapidus A."/>
            <person name="Lindquist E.A."/>
            <person name="Lipzen A.M."/>
            <person name="Meier-Kolthoff J.P."/>
            <person name="Ohm R.A."/>
            <person name="Otillar R.P."/>
            <person name="Pangilinan J.L."/>
            <person name="Peng Y."/>
            <person name="Rokas A."/>
            <person name="Rosa C.A."/>
            <person name="Scheuner C."/>
            <person name="Sibirny A.A."/>
            <person name="Slot J.C."/>
            <person name="Stielow J.B."/>
            <person name="Sun H."/>
            <person name="Kurtzman C.P."/>
            <person name="Blackwell M."/>
            <person name="Grigoriev I.V."/>
            <person name="Jeffries T.W."/>
        </authorList>
    </citation>
    <scope>NUCLEOTIDE SEQUENCE [LARGE SCALE GENOMIC DNA]</scope>
    <source>
        <strain evidence="2">ATCC 58044 / CBS 1984 / NCYC 433 / NRRL Y-366-8</strain>
    </source>
</reference>
<evidence type="ECO:0000313" key="1">
    <source>
        <dbReference type="EMBL" id="ODQ60084.1"/>
    </source>
</evidence>
<dbReference type="OrthoDB" id="3982972at2759"/>
<dbReference type="SUPFAM" id="SSF56112">
    <property type="entry name" value="Protein kinase-like (PK-like)"/>
    <property type="match status" value="1"/>
</dbReference>
<protein>
    <recommendedName>
        <fullName evidence="3">Protein kinase domain-containing protein</fullName>
    </recommendedName>
</protein>
<name>A0A1E3P4F5_WICAA</name>
<keyword evidence="2" id="KW-1185">Reference proteome</keyword>
<dbReference type="Proteomes" id="UP000094112">
    <property type="component" value="Unassembled WGS sequence"/>
</dbReference>
<dbReference type="Gene3D" id="1.10.510.10">
    <property type="entry name" value="Transferase(Phosphotransferase) domain 1"/>
    <property type="match status" value="1"/>
</dbReference>
<gene>
    <name evidence="1" type="ORF">WICANDRAFT_105093</name>
</gene>
<dbReference type="GeneID" id="30197681"/>